<evidence type="ECO:0000313" key="2">
    <source>
        <dbReference type="Proteomes" id="UP001150614"/>
    </source>
</evidence>
<dbReference type="EMBL" id="JANCLL010000035">
    <property type="protein sequence ID" value="MDD1946921.1"/>
    <property type="molecule type" value="Genomic_DNA"/>
</dbReference>
<proteinExistence type="predicted"/>
<dbReference type="RefSeq" id="WP_054895683.1">
    <property type="nucleotide sequence ID" value="NZ_BQHG01000012.1"/>
</dbReference>
<gene>
    <name evidence="1" type="ORF">NMG11_24160</name>
</gene>
<protein>
    <submittedName>
        <fullName evidence="1">Uncharacterized protein</fullName>
    </submittedName>
</protein>
<dbReference type="Proteomes" id="UP001150614">
    <property type="component" value="Unassembled WGS sequence"/>
</dbReference>
<organism evidence="1 2">
    <name type="scientific">Pseudomonas carnis</name>
    <dbReference type="NCBI Taxonomy" id="2487355"/>
    <lineage>
        <taxon>Bacteria</taxon>
        <taxon>Pseudomonadati</taxon>
        <taxon>Pseudomonadota</taxon>
        <taxon>Gammaproteobacteria</taxon>
        <taxon>Pseudomonadales</taxon>
        <taxon>Pseudomonadaceae</taxon>
        <taxon>Pseudomonas</taxon>
    </lineage>
</organism>
<keyword evidence="2" id="KW-1185">Reference proteome</keyword>
<comment type="caution">
    <text evidence="1">The sequence shown here is derived from an EMBL/GenBank/DDBJ whole genome shotgun (WGS) entry which is preliminary data.</text>
</comment>
<reference evidence="1" key="1">
    <citation type="submission" date="2022-07" db="EMBL/GenBank/DDBJ databases">
        <title>Draft genome of Pseudomonas carnis strain LP isolated from cheese.</title>
        <authorList>
            <person name="Wolfe B.E."/>
        </authorList>
    </citation>
    <scope>NUCLEOTIDE SEQUENCE</scope>
    <source>
        <strain evidence="1">LP</strain>
    </source>
</reference>
<sequence length="397" mass="44961">MSDTPLTEIDMPGGGYPMNAGSARTISYLLLEQQQFQGRENATARLYNNRRQVSEFLITLEARDEHGQVTVVPDGTTVEIIPFIALRGRWPAKTGPHEKGYLPFDESFTVQEIDSSPPPQSYRPESVAPSQFLPAPKPEPLTLYSPDGTQTQRKVFKRYLTNDANPGGIVDRFAVRVRLPGTSVDYTSHNEDVSYGGAGQNGRFYSSVYLRSVTQNYYTAGNGGLVEAIEQVRYHSQYWYTYNHYIGFNLPGTARAIAIKHVEHDDEWFTWNIYDLRHGSGKAYFSLLVGVREPDKPNFLWYAYPSNWNNQAGQWLRENGYFKPSTDRLVFVVSGVVPTSNSLVRNSSKEFTTFDAFGNSQRFKTSVALLDPENDSTRYSLRIEEAPVNIFQDSFET</sequence>
<accession>A0ABT5RLQ5</accession>
<name>A0ABT5RLQ5_9PSED</name>
<evidence type="ECO:0000313" key="1">
    <source>
        <dbReference type="EMBL" id="MDD1946921.1"/>
    </source>
</evidence>